<dbReference type="SMART" id="SM00382">
    <property type="entry name" value="AAA"/>
    <property type="match status" value="1"/>
</dbReference>
<dbReference type="InterPro" id="IPR003959">
    <property type="entry name" value="ATPase_AAA_core"/>
</dbReference>
<dbReference type="GO" id="GO:0005524">
    <property type="term" value="F:ATP binding"/>
    <property type="evidence" value="ECO:0007669"/>
    <property type="project" value="InterPro"/>
</dbReference>
<dbReference type="InterPro" id="IPR027417">
    <property type="entry name" value="P-loop_NTPase"/>
</dbReference>
<keyword evidence="3" id="KW-1185">Reference proteome</keyword>
<sequence>MATAEQIKALIKLFAEGDDARFYATALQIAAKEEKIGHAKLAQDIRSLVYKAQTKPLQDSDILKANFKQPFHGSKNFRDTETSSPLLQQTHSKMKLSSMILSEDSFTEIKRVILEYRQKDILARYGLYPRRKILLSGPPGTGKTLTAKVFATELNMNLYTIQFDALITRFLGETASKLRQIFESIAREKAVYLFDEFDAIGANRSNDNDVGEIRRVLNSFLIFLEEDISDSLIICATNNQTMLDSALFRRFDGFIKYTNPNKSQIKEAIKNRLYLFRIDDLDWDNICGVAEGLSYADIAKACDDAAKDSVLLGVKLNESSITKAIENRKH</sequence>
<proteinExistence type="predicted"/>
<dbReference type="CDD" id="cd19481">
    <property type="entry name" value="RecA-like_protease"/>
    <property type="match status" value="1"/>
</dbReference>
<dbReference type="GO" id="GO:0016887">
    <property type="term" value="F:ATP hydrolysis activity"/>
    <property type="evidence" value="ECO:0007669"/>
    <property type="project" value="InterPro"/>
</dbReference>
<dbReference type="InterPro" id="IPR003593">
    <property type="entry name" value="AAA+_ATPase"/>
</dbReference>
<organism evidence="2 3">
    <name type="scientific">Yersinia kristensenii</name>
    <dbReference type="NCBI Taxonomy" id="28152"/>
    <lineage>
        <taxon>Bacteria</taxon>
        <taxon>Pseudomonadati</taxon>
        <taxon>Pseudomonadota</taxon>
        <taxon>Gammaproteobacteria</taxon>
        <taxon>Enterobacterales</taxon>
        <taxon>Yersiniaceae</taxon>
        <taxon>Yersinia</taxon>
    </lineage>
</organism>
<name>A0AB73NRE2_YERKR</name>
<dbReference type="AlphaFoldDB" id="A0AB73NRE2"/>
<evidence type="ECO:0000259" key="1">
    <source>
        <dbReference type="SMART" id="SM00382"/>
    </source>
</evidence>
<evidence type="ECO:0000313" key="3">
    <source>
        <dbReference type="Proteomes" id="UP000195840"/>
    </source>
</evidence>
<dbReference type="PANTHER" id="PTHR23077">
    <property type="entry name" value="AAA-FAMILY ATPASE"/>
    <property type="match status" value="1"/>
</dbReference>
<dbReference type="SUPFAM" id="SSF52540">
    <property type="entry name" value="P-loop containing nucleoside triphosphate hydrolases"/>
    <property type="match status" value="1"/>
</dbReference>
<comment type="caution">
    <text evidence="2">The sequence shown here is derived from an EMBL/GenBank/DDBJ whole genome shotgun (WGS) entry which is preliminary data.</text>
</comment>
<reference evidence="2 3" key="1">
    <citation type="submission" date="2017-05" db="EMBL/GenBank/DDBJ databases">
        <title>Whole genome sequencing of Yersinia kristensenii.</title>
        <authorList>
            <person name="Campioni F."/>
        </authorList>
    </citation>
    <scope>NUCLEOTIDE SEQUENCE [LARGE SCALE GENOMIC DNA]</scope>
    <source>
        <strain evidence="2 3">CFSAN060538</strain>
    </source>
</reference>
<evidence type="ECO:0000313" key="2">
    <source>
        <dbReference type="EMBL" id="OVZ83862.1"/>
    </source>
</evidence>
<protein>
    <recommendedName>
        <fullName evidence="1">AAA+ ATPase domain-containing protein</fullName>
    </recommendedName>
</protein>
<dbReference type="Pfam" id="PF00004">
    <property type="entry name" value="AAA"/>
    <property type="match status" value="1"/>
</dbReference>
<feature type="domain" description="AAA+ ATPase" evidence="1">
    <location>
        <begin position="129"/>
        <end position="261"/>
    </location>
</feature>
<dbReference type="InterPro" id="IPR050168">
    <property type="entry name" value="AAA_ATPase_domain"/>
</dbReference>
<dbReference type="PANTHER" id="PTHR23077:SF198">
    <property type="entry name" value="ATP-DEPENDENT ZINC METALLOPROTEASE FTSH"/>
    <property type="match status" value="1"/>
</dbReference>
<dbReference type="Proteomes" id="UP000195840">
    <property type="component" value="Unassembled WGS sequence"/>
</dbReference>
<gene>
    <name evidence="2" type="ORF">CBW52_01700</name>
</gene>
<accession>A0AB73NRE2</accession>
<dbReference type="Gene3D" id="3.40.50.300">
    <property type="entry name" value="P-loop containing nucleotide triphosphate hydrolases"/>
    <property type="match status" value="1"/>
</dbReference>
<dbReference type="RefSeq" id="WP_087794772.1">
    <property type="nucleotide sequence ID" value="NZ_CAWNET010000001.1"/>
</dbReference>
<dbReference type="EMBL" id="NHOG01000001">
    <property type="protein sequence ID" value="OVZ83862.1"/>
    <property type="molecule type" value="Genomic_DNA"/>
</dbReference>